<sequence>MRFLTFATFALAALPSSLALNPLRGIVYGSQRPVPADRIKDYNAYDVTKKFNPQDFANNLERLHEKLTDHVQPHEDLKEHVHKNPPIGTLWGRSAEDERVSYQKQPQIEKLHYQKPPRIVKAKSQKQPQIENVQFQKPAHVEKVKHQKYCPHKHHKHNQHDLGCKHGHDKKKHEIYYKHEHEKPKHKDLSVKCICERLHRLAHKADHLFDHVKNIKCGNGDYECWEPVRKALYEIEWELDLFDRAIDKSSLDKCFSEHEEAHIARCFCRYAEALIRLLDEISRKLEHIEGRTAYFIVTAVNSLRAADYCHLLGSMVDANNGNQAFVYELGRRLQHEKIQVEIFRKEGATDGSTPHSIRRAFARFVSTPYITGEDFRVEDYHKEPKEKELKIIEEIKNKYKHKGHHHPHHPHHHKGHHHHHDKHCHHKDHDKHCHHNDRNKLCHHKDHDHHRHHHHDKPCHHKHHDHKDKEKEKVRIKVEDHNDRAQ</sequence>
<evidence type="ECO:0000256" key="2">
    <source>
        <dbReference type="SAM" id="SignalP"/>
    </source>
</evidence>
<proteinExistence type="predicted"/>
<feature type="signal peptide" evidence="2">
    <location>
        <begin position="1"/>
        <end position="19"/>
    </location>
</feature>
<reference evidence="3 4" key="1">
    <citation type="submission" date="2019-06" db="EMBL/GenBank/DDBJ databases">
        <authorList>
            <person name="Broberg M."/>
        </authorList>
    </citation>
    <scope>NUCLEOTIDE SEQUENCE [LARGE SCALE GENOMIC DNA]</scope>
</reference>
<protein>
    <submittedName>
        <fullName evidence="3">Uncharacterized protein</fullName>
    </submittedName>
</protein>
<feature type="region of interest" description="Disordered" evidence="1">
    <location>
        <begin position="400"/>
        <end position="486"/>
    </location>
</feature>
<name>A0ABY6UUM8_BIOOC</name>
<keyword evidence="2" id="KW-0732">Signal</keyword>
<comment type="caution">
    <text evidence="3">The sequence shown here is derived from an EMBL/GenBank/DDBJ whole genome shotgun (WGS) entry which is preliminary data.</text>
</comment>
<keyword evidence="4" id="KW-1185">Reference proteome</keyword>
<feature type="chain" id="PRO_5045975940" evidence="2">
    <location>
        <begin position="20"/>
        <end position="486"/>
    </location>
</feature>
<organism evidence="3 4">
    <name type="scientific">Bionectria ochroleuca</name>
    <name type="common">Gliocladium roseum</name>
    <dbReference type="NCBI Taxonomy" id="29856"/>
    <lineage>
        <taxon>Eukaryota</taxon>
        <taxon>Fungi</taxon>
        <taxon>Dikarya</taxon>
        <taxon>Ascomycota</taxon>
        <taxon>Pezizomycotina</taxon>
        <taxon>Sordariomycetes</taxon>
        <taxon>Hypocreomycetidae</taxon>
        <taxon>Hypocreales</taxon>
        <taxon>Bionectriaceae</taxon>
        <taxon>Clonostachys</taxon>
    </lineage>
</organism>
<gene>
    <name evidence="3" type="ORF">CLO192961_LOCUS399259</name>
</gene>
<evidence type="ECO:0000256" key="1">
    <source>
        <dbReference type="SAM" id="MobiDB-lite"/>
    </source>
</evidence>
<evidence type="ECO:0000313" key="3">
    <source>
        <dbReference type="EMBL" id="VUC34933.1"/>
    </source>
</evidence>
<feature type="compositionally biased region" description="Basic and acidic residues" evidence="1">
    <location>
        <begin position="467"/>
        <end position="486"/>
    </location>
</feature>
<evidence type="ECO:0000313" key="4">
    <source>
        <dbReference type="Proteomes" id="UP000766486"/>
    </source>
</evidence>
<accession>A0ABY6UUM8</accession>
<dbReference type="Proteomes" id="UP000766486">
    <property type="component" value="Unassembled WGS sequence"/>
</dbReference>
<dbReference type="EMBL" id="CABFNS010000899">
    <property type="protein sequence ID" value="VUC34933.1"/>
    <property type="molecule type" value="Genomic_DNA"/>
</dbReference>
<feature type="compositionally biased region" description="Basic residues" evidence="1">
    <location>
        <begin position="400"/>
        <end position="466"/>
    </location>
</feature>